<dbReference type="InterPro" id="IPR030381">
    <property type="entry name" value="G_DYNAMIN_dom"/>
</dbReference>
<dbReference type="GO" id="GO:0005739">
    <property type="term" value="C:mitochondrion"/>
    <property type="evidence" value="ECO:0007669"/>
    <property type="project" value="TreeGrafter"/>
</dbReference>
<feature type="domain" description="Dynamin-type G" evidence="5">
    <location>
        <begin position="66"/>
        <end position="374"/>
    </location>
</feature>
<dbReference type="EMBL" id="WHUW01000028">
    <property type="protein sequence ID" value="KAF8434537.1"/>
    <property type="molecule type" value="Genomic_DNA"/>
</dbReference>
<dbReference type="InterPro" id="IPR000375">
    <property type="entry name" value="Dynamin_stalk"/>
</dbReference>
<name>A0AAD4GBE0_BOLED</name>
<evidence type="ECO:0000259" key="5">
    <source>
        <dbReference type="PROSITE" id="PS51718"/>
    </source>
</evidence>
<keyword evidence="7" id="KW-1185">Reference proteome</keyword>
<dbReference type="GO" id="GO:0048312">
    <property type="term" value="P:intracellular distribution of mitochondria"/>
    <property type="evidence" value="ECO:0007669"/>
    <property type="project" value="TreeGrafter"/>
</dbReference>
<evidence type="ECO:0000256" key="3">
    <source>
        <dbReference type="SAM" id="MobiDB-lite"/>
    </source>
</evidence>
<accession>A0AAD4GBE0</accession>
<feature type="domain" description="GED" evidence="4">
    <location>
        <begin position="687"/>
        <end position="785"/>
    </location>
</feature>
<gene>
    <name evidence="6" type="ORF">L210DRAFT_3410467</name>
</gene>
<feature type="compositionally biased region" description="Low complexity" evidence="3">
    <location>
        <begin position="15"/>
        <end position="29"/>
    </location>
</feature>
<dbReference type="Pfam" id="PF00350">
    <property type="entry name" value="Dynamin_N"/>
    <property type="match status" value="1"/>
</dbReference>
<keyword evidence="2" id="KW-0342">GTP-binding</keyword>
<dbReference type="Gene3D" id="1.20.120.1240">
    <property type="entry name" value="Dynamin, middle domain"/>
    <property type="match status" value="1"/>
</dbReference>
<proteinExistence type="predicted"/>
<comment type="caution">
    <text evidence="6">The sequence shown here is derived from an EMBL/GenBank/DDBJ whole genome shotgun (WGS) entry which is preliminary data.</text>
</comment>
<dbReference type="InterPro" id="IPR001401">
    <property type="entry name" value="Dynamin_GTPase"/>
</dbReference>
<dbReference type="InterPro" id="IPR045063">
    <property type="entry name" value="Dynamin_N"/>
</dbReference>
<reference evidence="6" key="2">
    <citation type="journal article" date="2020" name="Nat. Commun.">
        <title>Large-scale genome sequencing of mycorrhizal fungi provides insights into the early evolution of symbiotic traits.</title>
        <authorList>
            <person name="Miyauchi S."/>
            <person name="Kiss E."/>
            <person name="Kuo A."/>
            <person name="Drula E."/>
            <person name="Kohler A."/>
            <person name="Sanchez-Garcia M."/>
            <person name="Morin E."/>
            <person name="Andreopoulos B."/>
            <person name="Barry K.W."/>
            <person name="Bonito G."/>
            <person name="Buee M."/>
            <person name="Carver A."/>
            <person name="Chen C."/>
            <person name="Cichocki N."/>
            <person name="Clum A."/>
            <person name="Culley D."/>
            <person name="Crous P.W."/>
            <person name="Fauchery L."/>
            <person name="Girlanda M."/>
            <person name="Hayes R.D."/>
            <person name="Keri Z."/>
            <person name="LaButti K."/>
            <person name="Lipzen A."/>
            <person name="Lombard V."/>
            <person name="Magnuson J."/>
            <person name="Maillard F."/>
            <person name="Murat C."/>
            <person name="Nolan M."/>
            <person name="Ohm R.A."/>
            <person name="Pangilinan J."/>
            <person name="Pereira M.F."/>
            <person name="Perotto S."/>
            <person name="Peter M."/>
            <person name="Pfister S."/>
            <person name="Riley R."/>
            <person name="Sitrit Y."/>
            <person name="Stielow J.B."/>
            <person name="Szollosi G."/>
            <person name="Zifcakova L."/>
            <person name="Stursova M."/>
            <person name="Spatafora J.W."/>
            <person name="Tedersoo L."/>
            <person name="Vaario L.M."/>
            <person name="Yamada A."/>
            <person name="Yan M."/>
            <person name="Wang P."/>
            <person name="Xu J."/>
            <person name="Bruns T."/>
            <person name="Baldrian P."/>
            <person name="Vilgalys R."/>
            <person name="Dunand C."/>
            <person name="Henrissat B."/>
            <person name="Grigoriev I.V."/>
            <person name="Hibbett D."/>
            <person name="Nagy L.G."/>
            <person name="Martin F.M."/>
        </authorList>
    </citation>
    <scope>NUCLEOTIDE SEQUENCE</scope>
    <source>
        <strain evidence="6">BED1</strain>
    </source>
</reference>
<keyword evidence="1" id="KW-0547">Nucleotide-binding</keyword>
<dbReference type="GO" id="GO:0016559">
    <property type="term" value="P:peroxisome fission"/>
    <property type="evidence" value="ECO:0007669"/>
    <property type="project" value="TreeGrafter"/>
</dbReference>
<dbReference type="GO" id="GO:0006897">
    <property type="term" value="P:endocytosis"/>
    <property type="evidence" value="ECO:0007669"/>
    <property type="project" value="TreeGrafter"/>
</dbReference>
<evidence type="ECO:0000256" key="1">
    <source>
        <dbReference type="ARBA" id="ARBA00022741"/>
    </source>
</evidence>
<evidence type="ECO:0000259" key="4">
    <source>
        <dbReference type="PROSITE" id="PS51388"/>
    </source>
</evidence>
<dbReference type="SMART" id="SM00053">
    <property type="entry name" value="DYNc"/>
    <property type="match status" value="1"/>
</dbReference>
<dbReference type="InterPro" id="IPR003130">
    <property type="entry name" value="GED"/>
</dbReference>
<dbReference type="SUPFAM" id="SSF52540">
    <property type="entry name" value="P-loop containing nucleoside triphosphate hydrolases"/>
    <property type="match status" value="1"/>
</dbReference>
<evidence type="ECO:0000313" key="7">
    <source>
        <dbReference type="Proteomes" id="UP001194468"/>
    </source>
</evidence>
<dbReference type="PANTHER" id="PTHR11566:SF21">
    <property type="entry name" value="DYNAMIN RELATED PROTEIN 1, ISOFORM A"/>
    <property type="match status" value="1"/>
</dbReference>
<reference evidence="6" key="1">
    <citation type="submission" date="2019-10" db="EMBL/GenBank/DDBJ databases">
        <authorList>
            <consortium name="DOE Joint Genome Institute"/>
            <person name="Kuo A."/>
            <person name="Miyauchi S."/>
            <person name="Kiss E."/>
            <person name="Drula E."/>
            <person name="Kohler A."/>
            <person name="Sanchez-Garcia M."/>
            <person name="Andreopoulos B."/>
            <person name="Barry K.W."/>
            <person name="Bonito G."/>
            <person name="Buee M."/>
            <person name="Carver A."/>
            <person name="Chen C."/>
            <person name="Cichocki N."/>
            <person name="Clum A."/>
            <person name="Culley D."/>
            <person name="Crous P.W."/>
            <person name="Fauchery L."/>
            <person name="Girlanda M."/>
            <person name="Hayes R."/>
            <person name="Keri Z."/>
            <person name="LaButti K."/>
            <person name="Lipzen A."/>
            <person name="Lombard V."/>
            <person name="Magnuson J."/>
            <person name="Maillard F."/>
            <person name="Morin E."/>
            <person name="Murat C."/>
            <person name="Nolan M."/>
            <person name="Ohm R."/>
            <person name="Pangilinan J."/>
            <person name="Pereira M."/>
            <person name="Perotto S."/>
            <person name="Peter M."/>
            <person name="Riley R."/>
            <person name="Sitrit Y."/>
            <person name="Stielow B."/>
            <person name="Szollosi G."/>
            <person name="Zifcakova L."/>
            <person name="Stursova M."/>
            <person name="Spatafora J.W."/>
            <person name="Tedersoo L."/>
            <person name="Vaario L.-M."/>
            <person name="Yamada A."/>
            <person name="Yan M."/>
            <person name="Wang P."/>
            <person name="Xu J."/>
            <person name="Bruns T."/>
            <person name="Baldrian P."/>
            <person name="Vilgalys R."/>
            <person name="Henrissat B."/>
            <person name="Grigoriev I.V."/>
            <person name="Hibbett D."/>
            <person name="Nagy L.G."/>
            <person name="Martin F.M."/>
        </authorList>
    </citation>
    <scope>NUCLEOTIDE SEQUENCE</scope>
    <source>
        <strain evidence="6">BED1</strain>
    </source>
</reference>
<protein>
    <submittedName>
        <fullName evidence="6">P-loop containing nucleoside triphosphate hydrolase protein</fullName>
    </submittedName>
</protein>
<feature type="region of interest" description="Disordered" evidence="3">
    <location>
        <begin position="1"/>
        <end position="39"/>
    </location>
</feature>
<evidence type="ECO:0000256" key="2">
    <source>
        <dbReference type="ARBA" id="ARBA00023134"/>
    </source>
</evidence>
<dbReference type="Pfam" id="PF01031">
    <property type="entry name" value="Dynamin_M"/>
    <property type="match status" value="1"/>
</dbReference>
<dbReference type="GO" id="GO:0005874">
    <property type="term" value="C:microtubule"/>
    <property type="evidence" value="ECO:0007669"/>
    <property type="project" value="TreeGrafter"/>
</dbReference>
<dbReference type="InterPro" id="IPR022812">
    <property type="entry name" value="Dynamin"/>
</dbReference>
<dbReference type="CDD" id="cd08771">
    <property type="entry name" value="DLP_1"/>
    <property type="match status" value="1"/>
</dbReference>
<dbReference type="GO" id="GO:0003924">
    <property type="term" value="F:GTPase activity"/>
    <property type="evidence" value="ECO:0007669"/>
    <property type="project" value="InterPro"/>
</dbReference>
<keyword evidence="6" id="KW-0378">Hydrolase</keyword>
<dbReference type="PRINTS" id="PR00195">
    <property type="entry name" value="DYNAMIN"/>
</dbReference>
<dbReference type="InterPro" id="IPR027417">
    <property type="entry name" value="P-loop_NTPase"/>
</dbReference>
<dbReference type="GO" id="GO:0016020">
    <property type="term" value="C:membrane"/>
    <property type="evidence" value="ECO:0007669"/>
    <property type="project" value="TreeGrafter"/>
</dbReference>
<dbReference type="Proteomes" id="UP001194468">
    <property type="component" value="Unassembled WGS sequence"/>
</dbReference>
<dbReference type="PROSITE" id="PS51718">
    <property type="entry name" value="G_DYNAMIN_2"/>
    <property type="match status" value="1"/>
</dbReference>
<dbReference type="GO" id="GO:0008017">
    <property type="term" value="F:microtubule binding"/>
    <property type="evidence" value="ECO:0007669"/>
    <property type="project" value="TreeGrafter"/>
</dbReference>
<feature type="region of interest" description="Disordered" evidence="3">
    <location>
        <begin position="613"/>
        <end position="635"/>
    </location>
</feature>
<dbReference type="GO" id="GO:0005525">
    <property type="term" value="F:GTP binding"/>
    <property type="evidence" value="ECO:0007669"/>
    <property type="project" value="InterPro"/>
</dbReference>
<dbReference type="PROSITE" id="PS51388">
    <property type="entry name" value="GED"/>
    <property type="match status" value="1"/>
</dbReference>
<dbReference type="GO" id="GO:0000266">
    <property type="term" value="P:mitochondrial fission"/>
    <property type="evidence" value="ECO:0007669"/>
    <property type="project" value="TreeGrafter"/>
</dbReference>
<dbReference type="Gene3D" id="3.40.50.300">
    <property type="entry name" value="P-loop containing nucleotide triphosphate hydrolases"/>
    <property type="match status" value="1"/>
</dbReference>
<organism evidence="6 7">
    <name type="scientific">Boletus edulis BED1</name>
    <dbReference type="NCBI Taxonomy" id="1328754"/>
    <lineage>
        <taxon>Eukaryota</taxon>
        <taxon>Fungi</taxon>
        <taxon>Dikarya</taxon>
        <taxon>Basidiomycota</taxon>
        <taxon>Agaricomycotina</taxon>
        <taxon>Agaricomycetes</taxon>
        <taxon>Agaricomycetidae</taxon>
        <taxon>Boletales</taxon>
        <taxon>Boletineae</taxon>
        <taxon>Boletaceae</taxon>
        <taxon>Boletoideae</taxon>
        <taxon>Boletus</taxon>
    </lineage>
</organism>
<dbReference type="AlphaFoldDB" id="A0AAD4GBE0"/>
<dbReference type="InterPro" id="IPR020850">
    <property type="entry name" value="GED_dom"/>
</dbReference>
<dbReference type="Pfam" id="PF02212">
    <property type="entry name" value="GED"/>
    <property type="match status" value="1"/>
</dbReference>
<dbReference type="PANTHER" id="PTHR11566">
    <property type="entry name" value="DYNAMIN"/>
    <property type="match status" value="1"/>
</dbReference>
<evidence type="ECO:0000313" key="6">
    <source>
        <dbReference type="EMBL" id="KAF8434537.1"/>
    </source>
</evidence>
<sequence>MNFSFPGKNRDARQSTTTSATSSATETSSPPDDPWEPLDLSSSEYARRRREMMQLINDLRSLGQTLMDLPSIVVIGGQSAGKSSLVEAVSGVNVPRDSGTCTRCPMECTMSSSATTWSCRIKLRFDYDSSGHSSQQQKEISFGPTITDKNEVDIWLRRAQAAILNPNDPPESFHRKSIQELRNLTATNSLKFSRNVVSIFIEDPSATDLSFVDLPGLIQNEDEEVVELVRQLTEGYISRQNTIILTTIPMSDDMQNQLSVKMAKLADPEGERTIGILTKPDTLGDGAVNSKQLWLDVIEGRQHTLKHGYYCVRLPDDAQRAQHLSRAALPRIAADWFDATPPWSGVADRGRFGIPAFVTDISVLLVHHINRLIPQLKQDVERLLDSCLEEIGALPSPVEVDPQIEVLRRVNAFCYAFKDVVSGANSDKSLAQRNRALYTIFAREIGGTSPDFRPFENPKQYMSIDELDSEEHTEVRNDKVQIMGVYEVRKTIAESIAWELPGNIPYEAKTRLINQFTDLWFAPAEKCVASINDVLDDVIRQLTKTHFGQFRVLQNTISDLIRPDIEEYKSKVPLIVKETLNLELVPIYSQNVKDFQDLREKWLNKYRRARKNPGDYRIPESPPEGASKGSRPKKNLKLDHSCVSMGASEAYETPEIQALRYLAQAGYKDLTVEDLARLYPRDQFEDELVVMADVRAYFTIAYKRIIDHVPLKIHQSLHLALAVKLSVSLLQRLIVDSTSTGNFADRMKELVSEDPAIGAKRVQLETKRTRLQEMRRKLVNFAAGV</sequence>